<dbReference type="InterPro" id="IPR058245">
    <property type="entry name" value="NreC/VraR/RcsB-like_REC"/>
</dbReference>
<accession>A0A4Q0T7S7</accession>
<keyword evidence="1 3" id="KW-0597">Phosphoprotein</keyword>
<dbReference type="Pfam" id="PF00072">
    <property type="entry name" value="Response_reg"/>
    <property type="match status" value="1"/>
</dbReference>
<gene>
    <name evidence="6" type="ORF">GRAN_1488</name>
</gene>
<dbReference type="InterPro" id="IPR001789">
    <property type="entry name" value="Sig_transdc_resp-reg_receiver"/>
</dbReference>
<dbReference type="PROSITE" id="PS00622">
    <property type="entry name" value="HTH_LUXR_1"/>
    <property type="match status" value="1"/>
</dbReference>
<feature type="domain" description="HTH luxR-type" evidence="4">
    <location>
        <begin position="140"/>
        <end position="205"/>
    </location>
</feature>
<dbReference type="SUPFAM" id="SSF52172">
    <property type="entry name" value="CheY-like"/>
    <property type="match status" value="1"/>
</dbReference>
<sequence>MTELHVIRVLIVDDHPLMRSGIAGEINAQHDMKVVAEASDGEEAVAAYRVHRPDVTLMDIRMPGVSGIEAITRIRADFPTSRFVILTSSAGDVQAVRAFQAGATGYLLKNLLRTELIETIRLVHAGKRKMPPEIAQQIAEHSLEDTVTARELEVLRGVSRGRSNKIIADDLCISEHTVKNHIKSILSKLDASDRTDAVVIGIRRGYIEA</sequence>
<dbReference type="PRINTS" id="PR00038">
    <property type="entry name" value="HTHLUXR"/>
</dbReference>
<name>A0A4Q0T7S7_9BACT</name>
<evidence type="ECO:0000313" key="7">
    <source>
        <dbReference type="Proteomes" id="UP000289437"/>
    </source>
</evidence>
<dbReference type="Gene3D" id="3.40.50.2300">
    <property type="match status" value="1"/>
</dbReference>
<dbReference type="InterPro" id="IPR011006">
    <property type="entry name" value="CheY-like_superfamily"/>
</dbReference>
<evidence type="ECO:0000256" key="3">
    <source>
        <dbReference type="PROSITE-ProRule" id="PRU00169"/>
    </source>
</evidence>
<dbReference type="GO" id="GO:0003677">
    <property type="term" value="F:DNA binding"/>
    <property type="evidence" value="ECO:0007669"/>
    <property type="project" value="UniProtKB-KW"/>
</dbReference>
<dbReference type="AlphaFoldDB" id="A0A4Q0T7S7"/>
<dbReference type="InterPro" id="IPR016032">
    <property type="entry name" value="Sig_transdc_resp-reg_C-effctor"/>
</dbReference>
<evidence type="ECO:0000256" key="2">
    <source>
        <dbReference type="ARBA" id="ARBA00023125"/>
    </source>
</evidence>
<evidence type="ECO:0000256" key="1">
    <source>
        <dbReference type="ARBA" id="ARBA00022553"/>
    </source>
</evidence>
<dbReference type="PANTHER" id="PTHR43214:SF43">
    <property type="entry name" value="TWO-COMPONENT RESPONSE REGULATOR"/>
    <property type="match status" value="1"/>
</dbReference>
<comment type="caution">
    <text evidence="6">The sequence shown here is derived from an EMBL/GenBank/DDBJ whole genome shotgun (WGS) entry which is preliminary data.</text>
</comment>
<feature type="domain" description="Response regulatory" evidence="5">
    <location>
        <begin position="8"/>
        <end position="124"/>
    </location>
</feature>
<evidence type="ECO:0000313" key="6">
    <source>
        <dbReference type="EMBL" id="RXH58178.1"/>
    </source>
</evidence>
<keyword evidence="2" id="KW-0238">DNA-binding</keyword>
<dbReference type="CDD" id="cd06170">
    <property type="entry name" value="LuxR_C_like"/>
    <property type="match status" value="1"/>
</dbReference>
<dbReference type="OrthoDB" id="9796655at2"/>
<dbReference type="InterPro" id="IPR039420">
    <property type="entry name" value="WalR-like"/>
</dbReference>
<dbReference type="PANTHER" id="PTHR43214">
    <property type="entry name" value="TWO-COMPONENT RESPONSE REGULATOR"/>
    <property type="match status" value="1"/>
</dbReference>
<reference evidence="7" key="2">
    <citation type="submission" date="2019-02" db="EMBL/GenBank/DDBJ databases">
        <title>Granulicella sibirica sp. nov., a psychrotolerant acidobacterium isolated from an organic soil layer in forested tundra, West Siberia.</title>
        <authorList>
            <person name="Oshkin I.Y."/>
            <person name="Kulichevskaya I.S."/>
            <person name="Rijpstra W.I.C."/>
            <person name="Sinninghe Damste J.S."/>
            <person name="Rakitin A.L."/>
            <person name="Ravin N.V."/>
            <person name="Dedysh S.N."/>
        </authorList>
    </citation>
    <scope>NUCLEOTIDE SEQUENCE [LARGE SCALE GENOMIC DNA]</scope>
    <source>
        <strain evidence="7">AF10</strain>
    </source>
</reference>
<keyword evidence="7" id="KW-1185">Reference proteome</keyword>
<dbReference type="PROSITE" id="PS50043">
    <property type="entry name" value="HTH_LUXR_2"/>
    <property type="match status" value="1"/>
</dbReference>
<dbReference type="SMART" id="SM00448">
    <property type="entry name" value="REC"/>
    <property type="match status" value="1"/>
</dbReference>
<dbReference type="GO" id="GO:0000160">
    <property type="term" value="P:phosphorelay signal transduction system"/>
    <property type="evidence" value="ECO:0007669"/>
    <property type="project" value="InterPro"/>
</dbReference>
<dbReference type="EMBL" id="RDSM01000001">
    <property type="protein sequence ID" value="RXH58178.1"/>
    <property type="molecule type" value="Genomic_DNA"/>
</dbReference>
<protein>
    <submittedName>
        <fullName evidence="6">Two component transcriptional regulator, LuxR family</fullName>
    </submittedName>
</protein>
<evidence type="ECO:0000259" key="5">
    <source>
        <dbReference type="PROSITE" id="PS50110"/>
    </source>
</evidence>
<dbReference type="PROSITE" id="PS50110">
    <property type="entry name" value="RESPONSE_REGULATORY"/>
    <property type="match status" value="1"/>
</dbReference>
<dbReference type="CDD" id="cd17535">
    <property type="entry name" value="REC_NarL-like"/>
    <property type="match status" value="1"/>
</dbReference>
<dbReference type="Pfam" id="PF00196">
    <property type="entry name" value="GerE"/>
    <property type="match status" value="1"/>
</dbReference>
<dbReference type="GO" id="GO:0006355">
    <property type="term" value="P:regulation of DNA-templated transcription"/>
    <property type="evidence" value="ECO:0007669"/>
    <property type="project" value="InterPro"/>
</dbReference>
<dbReference type="RefSeq" id="WP_128912214.1">
    <property type="nucleotide sequence ID" value="NZ_RDSM01000001.1"/>
</dbReference>
<reference evidence="6 7" key="1">
    <citation type="submission" date="2018-11" db="EMBL/GenBank/DDBJ databases">
        <authorList>
            <person name="Mardanov A.V."/>
            <person name="Ravin N.V."/>
            <person name="Dedysh S.N."/>
        </authorList>
    </citation>
    <scope>NUCLEOTIDE SEQUENCE [LARGE SCALE GENOMIC DNA]</scope>
    <source>
        <strain evidence="6 7">AF10</strain>
    </source>
</reference>
<evidence type="ECO:0000259" key="4">
    <source>
        <dbReference type="PROSITE" id="PS50043"/>
    </source>
</evidence>
<dbReference type="SUPFAM" id="SSF46894">
    <property type="entry name" value="C-terminal effector domain of the bipartite response regulators"/>
    <property type="match status" value="1"/>
</dbReference>
<feature type="modified residue" description="4-aspartylphosphate" evidence="3">
    <location>
        <position position="59"/>
    </location>
</feature>
<proteinExistence type="predicted"/>
<dbReference type="InterPro" id="IPR000792">
    <property type="entry name" value="Tscrpt_reg_LuxR_C"/>
</dbReference>
<dbReference type="Proteomes" id="UP000289437">
    <property type="component" value="Unassembled WGS sequence"/>
</dbReference>
<organism evidence="6 7">
    <name type="scientific">Granulicella sibirica</name>
    <dbReference type="NCBI Taxonomy" id="2479048"/>
    <lineage>
        <taxon>Bacteria</taxon>
        <taxon>Pseudomonadati</taxon>
        <taxon>Acidobacteriota</taxon>
        <taxon>Terriglobia</taxon>
        <taxon>Terriglobales</taxon>
        <taxon>Acidobacteriaceae</taxon>
        <taxon>Granulicella</taxon>
    </lineage>
</organism>
<dbReference type="SMART" id="SM00421">
    <property type="entry name" value="HTH_LUXR"/>
    <property type="match status" value="1"/>
</dbReference>